<name>A0A8J5JAQ1_HOMAM</name>
<sequence>MTALKHDTSPSLAPLLNMGVIGITLAALMALVMIGGVEANPLLRPNVYSGPPMNKVDMCILACDACYRGESLLVCANTCIKEKAKMNYEWDATCPFFHLTKK</sequence>
<keyword evidence="1" id="KW-1133">Transmembrane helix</keyword>
<dbReference type="Proteomes" id="UP000747542">
    <property type="component" value="Unassembled WGS sequence"/>
</dbReference>
<accession>A0A8J5JAQ1</accession>
<keyword evidence="1" id="KW-0472">Membrane</keyword>
<evidence type="ECO:0000313" key="3">
    <source>
        <dbReference type="Proteomes" id="UP000747542"/>
    </source>
</evidence>
<evidence type="ECO:0000313" key="2">
    <source>
        <dbReference type="EMBL" id="KAG7155322.1"/>
    </source>
</evidence>
<protein>
    <submittedName>
        <fullName evidence="2">Uncharacterized protein</fullName>
    </submittedName>
</protein>
<dbReference type="AlphaFoldDB" id="A0A8J5JAQ1"/>
<organism evidence="2 3">
    <name type="scientific">Homarus americanus</name>
    <name type="common">American lobster</name>
    <dbReference type="NCBI Taxonomy" id="6706"/>
    <lineage>
        <taxon>Eukaryota</taxon>
        <taxon>Metazoa</taxon>
        <taxon>Ecdysozoa</taxon>
        <taxon>Arthropoda</taxon>
        <taxon>Crustacea</taxon>
        <taxon>Multicrustacea</taxon>
        <taxon>Malacostraca</taxon>
        <taxon>Eumalacostraca</taxon>
        <taxon>Eucarida</taxon>
        <taxon>Decapoda</taxon>
        <taxon>Pleocyemata</taxon>
        <taxon>Astacidea</taxon>
        <taxon>Nephropoidea</taxon>
        <taxon>Nephropidae</taxon>
        <taxon>Homarus</taxon>
    </lineage>
</organism>
<reference evidence="2" key="1">
    <citation type="journal article" date="2021" name="Sci. Adv.">
        <title>The American lobster genome reveals insights on longevity, neural, and immune adaptations.</title>
        <authorList>
            <person name="Polinski J.M."/>
            <person name="Zimin A.V."/>
            <person name="Clark K.F."/>
            <person name="Kohn A.B."/>
            <person name="Sadowski N."/>
            <person name="Timp W."/>
            <person name="Ptitsyn A."/>
            <person name="Khanna P."/>
            <person name="Romanova D.Y."/>
            <person name="Williams P."/>
            <person name="Greenwood S.J."/>
            <person name="Moroz L.L."/>
            <person name="Walt D.R."/>
            <person name="Bodnar A.G."/>
        </authorList>
    </citation>
    <scope>NUCLEOTIDE SEQUENCE</scope>
    <source>
        <strain evidence="2">GMGI-L3</strain>
    </source>
</reference>
<evidence type="ECO:0000256" key="1">
    <source>
        <dbReference type="SAM" id="Phobius"/>
    </source>
</evidence>
<comment type="caution">
    <text evidence="2">The sequence shown here is derived from an EMBL/GenBank/DDBJ whole genome shotgun (WGS) entry which is preliminary data.</text>
</comment>
<gene>
    <name evidence="2" type="ORF">Hamer_G024588</name>
</gene>
<proteinExistence type="predicted"/>
<dbReference type="EMBL" id="JAHLQT010042002">
    <property type="protein sequence ID" value="KAG7155322.1"/>
    <property type="molecule type" value="Genomic_DNA"/>
</dbReference>
<keyword evidence="3" id="KW-1185">Reference proteome</keyword>
<keyword evidence="1" id="KW-0812">Transmembrane</keyword>
<feature type="transmembrane region" description="Helical" evidence="1">
    <location>
        <begin position="12"/>
        <end position="34"/>
    </location>
</feature>